<dbReference type="PANTHER" id="PTHR37390:SF1">
    <property type="entry name" value="FOLATE-BINDING PROTEIN 1"/>
    <property type="match status" value="1"/>
</dbReference>
<gene>
    <name evidence="2" type="ORF">EMWEY_00006530</name>
</gene>
<proteinExistence type="predicted"/>
<dbReference type="VEuPathDB" id="ToxoDB:EMWEY_00006530"/>
<keyword evidence="3" id="KW-1185">Reference proteome</keyword>
<feature type="region of interest" description="Disordered" evidence="1">
    <location>
        <begin position="103"/>
        <end position="122"/>
    </location>
</feature>
<dbReference type="OMA" id="WFNACKE"/>
<feature type="compositionally biased region" description="Basic and acidic residues" evidence="1">
    <location>
        <begin position="205"/>
        <end position="225"/>
    </location>
</feature>
<reference evidence="2" key="2">
    <citation type="submission" date="2013-10" db="EMBL/GenBank/DDBJ databases">
        <authorList>
            <person name="Aslett M."/>
        </authorList>
    </citation>
    <scope>NUCLEOTIDE SEQUENCE [LARGE SCALE GENOMIC DNA]</scope>
    <source>
        <strain evidence="2">Weybridge</strain>
    </source>
</reference>
<name>U6MBN1_EIMMA</name>
<organism evidence="2 3">
    <name type="scientific">Eimeria maxima</name>
    <name type="common">Coccidian parasite</name>
    <dbReference type="NCBI Taxonomy" id="5804"/>
    <lineage>
        <taxon>Eukaryota</taxon>
        <taxon>Sar</taxon>
        <taxon>Alveolata</taxon>
        <taxon>Apicomplexa</taxon>
        <taxon>Conoidasida</taxon>
        <taxon>Coccidia</taxon>
        <taxon>Eucoccidiorida</taxon>
        <taxon>Eimeriorina</taxon>
        <taxon>Eimeriidae</taxon>
        <taxon>Eimeria</taxon>
    </lineage>
</organism>
<protein>
    <submittedName>
        <fullName evidence="2">Uncharacterized protein</fullName>
    </submittedName>
</protein>
<accession>U6MBN1</accession>
<dbReference type="InterPro" id="IPR053305">
    <property type="entry name" value="Folate-binding_rcpt-like"/>
</dbReference>
<evidence type="ECO:0000256" key="1">
    <source>
        <dbReference type="SAM" id="MobiDB-lite"/>
    </source>
</evidence>
<dbReference type="PANTHER" id="PTHR37390">
    <property type="entry name" value="OS02G0592500 PROTEIN"/>
    <property type="match status" value="1"/>
</dbReference>
<evidence type="ECO:0000313" key="3">
    <source>
        <dbReference type="Proteomes" id="UP000030763"/>
    </source>
</evidence>
<dbReference type="GeneID" id="25334639"/>
<dbReference type="AlphaFoldDB" id="U6MBN1"/>
<sequence length="241" mass="27010">MCEPRFGTGEYESKGKAVLCPELCEKWFNACKEEFVSASPSGSSSALTFCEDSSLICSRLSATLGDSISFCRQMGYEVPEDDGGVSLGSFGQSRPSCFNGVPTASFGAAPKRSEGSEGYRRRRDSQDDWQEWFRGIGLAVYEVLCRPEVWLLLLVLGFLLNQLVQQARDIMLTQMQEEKLQRRQQILQRYGVEEEEEEIETVPAADEKDSATLHDRREEKTEGSESSRCSSPYRMTAMEGS</sequence>
<dbReference type="EMBL" id="HG721856">
    <property type="protein sequence ID" value="CDJ60468.1"/>
    <property type="molecule type" value="Genomic_DNA"/>
</dbReference>
<dbReference type="OrthoDB" id="567542at2759"/>
<feature type="region of interest" description="Disordered" evidence="1">
    <location>
        <begin position="193"/>
        <end position="241"/>
    </location>
</feature>
<dbReference type="RefSeq" id="XP_013337118.1">
    <property type="nucleotide sequence ID" value="XM_013481664.1"/>
</dbReference>
<dbReference type="Proteomes" id="UP000030763">
    <property type="component" value="Unassembled WGS sequence"/>
</dbReference>
<evidence type="ECO:0000313" key="2">
    <source>
        <dbReference type="EMBL" id="CDJ60468.1"/>
    </source>
</evidence>
<reference evidence="2" key="1">
    <citation type="submission" date="2013-10" db="EMBL/GenBank/DDBJ databases">
        <title>Genomic analysis of the causative agents of coccidiosis in chickens.</title>
        <authorList>
            <person name="Reid A.J."/>
            <person name="Blake D."/>
            <person name="Billington K."/>
            <person name="Browne H."/>
            <person name="Dunn M."/>
            <person name="Hung S."/>
            <person name="Kawahara F."/>
            <person name="Miranda-Saavedra D."/>
            <person name="Mourier T."/>
            <person name="Nagra H."/>
            <person name="Otto T.D."/>
            <person name="Rawlings N."/>
            <person name="Sanchez A."/>
            <person name="Sanders M."/>
            <person name="Subramaniam C."/>
            <person name="Tay Y."/>
            <person name="Dear P."/>
            <person name="Doerig C."/>
            <person name="Gruber A."/>
            <person name="Parkinson J."/>
            <person name="Shirley M."/>
            <person name="Wan K.L."/>
            <person name="Berriman M."/>
            <person name="Tomley F."/>
            <person name="Pain A."/>
        </authorList>
    </citation>
    <scope>NUCLEOTIDE SEQUENCE [LARGE SCALE GENOMIC DNA]</scope>
    <source>
        <strain evidence="2">Weybridge</strain>
    </source>
</reference>